<dbReference type="GO" id="GO:0016757">
    <property type="term" value="F:glycosyltransferase activity"/>
    <property type="evidence" value="ECO:0007669"/>
    <property type="project" value="UniProtKB-KW"/>
</dbReference>
<gene>
    <name evidence="4" type="ORF">Q2T41_09840</name>
</gene>
<dbReference type="Gene3D" id="3.40.50.2000">
    <property type="entry name" value="Glycogen Phosphorylase B"/>
    <property type="match status" value="2"/>
</dbReference>
<sequence>MEKNRTPHILVIRLSAMGDVAMTVPILYGLIKKYPDLHITVVTKPFFSPIIAQIPRVKVIPANVKQKHKGFFGLWKLYSELKVLNIDGVADLHNVLRSSILKQFFRLQSVPFIQMDKGRKDKKQLTDPNRKFFKPLKTTFERYAAVFDKLGYPIGLNEMHSLPKEQIPLKKKEFVVTQTKIQIGIAPFAAFASKTYPTELMEKVIALLDNTKKYSIVLFGGSEQEKKQLTAWEKSFTQVTNIAGLYDFKDELAVISNLDLMIAMDSGNAHLAAMYSVPTLTLWGVTHPYAGFYPFQQPISNALLADREQYPKIPTSIYGNKVPEGYEDVMRTITPESVVQKINEILSEQSS</sequence>
<dbReference type="CDD" id="cd03789">
    <property type="entry name" value="GT9_LPS_heptosyltransferase"/>
    <property type="match status" value="1"/>
</dbReference>
<dbReference type="EMBL" id="JAUKUC010000001">
    <property type="protein sequence ID" value="MDO1512955.1"/>
    <property type="molecule type" value="Genomic_DNA"/>
</dbReference>
<name>A0ABT8RQ44_9FLAO</name>
<keyword evidence="2 4" id="KW-0808">Transferase</keyword>
<comment type="caution">
    <text evidence="4">The sequence shown here is derived from an EMBL/GenBank/DDBJ whole genome shotgun (WGS) entry which is preliminary data.</text>
</comment>
<dbReference type="InterPro" id="IPR051199">
    <property type="entry name" value="LPS_LOS_Heptosyltrfase"/>
</dbReference>
<reference evidence="4" key="2">
    <citation type="submission" date="2023-06" db="EMBL/GenBank/DDBJ databases">
        <authorList>
            <person name="Lucena T."/>
            <person name="Sun Q."/>
        </authorList>
    </citation>
    <scope>NUCLEOTIDE SEQUENCE</scope>
    <source>
        <strain evidence="4">CECT 8869</strain>
    </source>
</reference>
<dbReference type="SUPFAM" id="SSF53756">
    <property type="entry name" value="UDP-Glycosyltransferase/glycogen phosphorylase"/>
    <property type="match status" value="1"/>
</dbReference>
<accession>A0ABT8RQ44</accession>
<keyword evidence="1 4" id="KW-0328">Glycosyltransferase</keyword>
<feature type="transmembrane region" description="Helical" evidence="3">
    <location>
        <begin position="12"/>
        <end position="31"/>
    </location>
</feature>
<dbReference type="Pfam" id="PF01075">
    <property type="entry name" value="Glyco_transf_9"/>
    <property type="match status" value="1"/>
</dbReference>
<reference evidence="4" key="1">
    <citation type="journal article" date="2014" name="Int. J. Syst. Evol. Microbiol.">
        <title>Complete genome of a new Firmicutes species belonging to the dominant human colonic microbiota ('Ruminococcus bicirculans') reveals two chromosomes and a selective capacity to utilize plant glucans.</title>
        <authorList>
            <consortium name="NISC Comparative Sequencing Program"/>
            <person name="Wegmann U."/>
            <person name="Louis P."/>
            <person name="Goesmann A."/>
            <person name="Henrissat B."/>
            <person name="Duncan S.H."/>
            <person name="Flint H.J."/>
        </authorList>
    </citation>
    <scope>NUCLEOTIDE SEQUENCE</scope>
    <source>
        <strain evidence="4">CECT 8869</strain>
    </source>
</reference>
<proteinExistence type="predicted"/>
<evidence type="ECO:0000256" key="2">
    <source>
        <dbReference type="ARBA" id="ARBA00022679"/>
    </source>
</evidence>
<dbReference type="PANTHER" id="PTHR30160">
    <property type="entry name" value="TETRAACYLDISACCHARIDE 4'-KINASE-RELATED"/>
    <property type="match status" value="1"/>
</dbReference>
<dbReference type="Proteomes" id="UP001168579">
    <property type="component" value="Unassembled WGS sequence"/>
</dbReference>
<dbReference type="RefSeq" id="WP_304435938.1">
    <property type="nucleotide sequence ID" value="NZ_JAUKUC010000001.1"/>
</dbReference>
<dbReference type="EC" id="2.4.-.-" evidence="4"/>
<keyword evidence="3" id="KW-0812">Transmembrane</keyword>
<evidence type="ECO:0000313" key="5">
    <source>
        <dbReference type="Proteomes" id="UP001168579"/>
    </source>
</evidence>
<organism evidence="4 5">
    <name type="scientific">Maribacter confluentis</name>
    <dbReference type="NCBI Taxonomy" id="1656093"/>
    <lineage>
        <taxon>Bacteria</taxon>
        <taxon>Pseudomonadati</taxon>
        <taxon>Bacteroidota</taxon>
        <taxon>Flavobacteriia</taxon>
        <taxon>Flavobacteriales</taxon>
        <taxon>Flavobacteriaceae</taxon>
        <taxon>Maribacter</taxon>
    </lineage>
</organism>
<keyword evidence="5" id="KW-1185">Reference proteome</keyword>
<evidence type="ECO:0000256" key="1">
    <source>
        <dbReference type="ARBA" id="ARBA00022676"/>
    </source>
</evidence>
<keyword evidence="3" id="KW-0472">Membrane</keyword>
<evidence type="ECO:0000256" key="3">
    <source>
        <dbReference type="SAM" id="Phobius"/>
    </source>
</evidence>
<dbReference type="PANTHER" id="PTHR30160:SF22">
    <property type="entry name" value="LIPOPOLYSACCHARIDE CORE BIOSYNTHESIS PROTEIN"/>
    <property type="match status" value="1"/>
</dbReference>
<dbReference type="InterPro" id="IPR002201">
    <property type="entry name" value="Glyco_trans_9"/>
</dbReference>
<evidence type="ECO:0000313" key="4">
    <source>
        <dbReference type="EMBL" id="MDO1512955.1"/>
    </source>
</evidence>
<keyword evidence="3" id="KW-1133">Transmembrane helix</keyword>
<protein>
    <submittedName>
        <fullName evidence="4">Glycosyltransferase family 9 protein</fullName>
        <ecNumber evidence="4">2.4.-.-</ecNumber>
    </submittedName>
</protein>